<feature type="transmembrane region" description="Helical" evidence="1">
    <location>
        <begin position="222"/>
        <end position="240"/>
    </location>
</feature>
<evidence type="ECO:0000259" key="2">
    <source>
        <dbReference type="Pfam" id="PF24672"/>
    </source>
</evidence>
<sequence>MIDTFNKVVKYRYAIALAAFILGLALNLNGSSIASWNKMGVSELQNGVQSHSRSEGDDSPWLSPFSNTDGVIFGIPRMIRSDEWMVQTPFFISQVASGNKLINENYGLSGQNMIVAYHSPVSHISIIGKPFNWGALFLSPSRALSWYWCFKIITFILLAFEFTMILTKGNKALSSVAAFFITYIPAIQWWFMQHLGDVVWFTLLALVAIYHYFNSKKTSSKIGFAALLSSSLIGFVLVIYPAFQVIFAYIILMYFLIHFFRALRKKELKKEDWIIMAVTLCVTGLVVGISLYQSLDAVLASLETVYPGSRVSTGGGTPIAVIASLFLNIFLPYKLPSILNQVELASSLNFLPFLLLTLPFILDKKHLKENLFGLFLSLYSVFLLFYVFVGVPEWLAKLTLFSFVTSGRAWQALAVISVFVSFWFINYVWHLDRRKIMKVVLPLSLLSFFFCVYLIVSNQMYRDYISRGMTLLAASFVLLSFLLGVFKYKRLFALSMLAICLLAGFTVNPIVSGIGVVEDKKLSYAIKDIVQKEPQAVWMTDNNMLYNYPQMFGAKMINGVRFYPDREEMKKIDTKGQYENEWNRYAHIKPLLTEGAVTMSNSSPDVLDMQINTETIRKLKVSYLISSRDLSAEFGDEFRMVYGPDKDGNRIYHFTSK</sequence>
<feature type="transmembrane region" description="Helical" evidence="1">
    <location>
        <begin position="374"/>
        <end position="396"/>
    </location>
</feature>
<accession>A0ABS5B023</accession>
<feature type="transmembrane region" description="Helical" evidence="1">
    <location>
        <begin position="173"/>
        <end position="192"/>
    </location>
</feature>
<feature type="transmembrane region" description="Helical" evidence="1">
    <location>
        <begin position="315"/>
        <end position="333"/>
    </location>
</feature>
<dbReference type="InterPro" id="IPR056074">
    <property type="entry name" value="DUF7657"/>
</dbReference>
<feature type="transmembrane region" description="Helical" evidence="1">
    <location>
        <begin position="492"/>
        <end position="517"/>
    </location>
</feature>
<evidence type="ECO:0000259" key="3">
    <source>
        <dbReference type="Pfam" id="PF24677"/>
    </source>
</evidence>
<feature type="transmembrane region" description="Helical" evidence="1">
    <location>
        <begin position="408"/>
        <end position="430"/>
    </location>
</feature>
<keyword evidence="1" id="KW-0812">Transmembrane</keyword>
<proteinExistence type="predicted"/>
<reference evidence="4 5" key="1">
    <citation type="submission" date="2018-05" db="EMBL/GenBank/DDBJ databases">
        <title>Draft genome sequence of Streptococcus panodentis CCUG 70867T.</title>
        <authorList>
            <person name="Salva-Serra F."/>
            <person name="Mendez V."/>
            <person name="Jaen-Luchoro D."/>
            <person name="Gonzales-Siles L."/>
            <person name="Karlsson R."/>
            <person name="Engstrom-Jakobsson H."/>
            <person name="Busquets A."/>
            <person name="Gomila M."/>
            <person name="Pineiro-Iglesias B."/>
            <person name="Bennasar-Figueras A."/>
            <person name="Seeger M."/>
            <person name="Moore E."/>
        </authorList>
    </citation>
    <scope>NUCLEOTIDE SEQUENCE [LARGE SCALE GENOMIC DNA]</scope>
    <source>
        <strain evidence="4 5">CCUG 70867</strain>
    </source>
</reference>
<keyword evidence="1" id="KW-1133">Transmembrane helix</keyword>
<feature type="domain" description="DUF7657" evidence="3">
    <location>
        <begin position="10"/>
        <end position="427"/>
    </location>
</feature>
<dbReference type="Pfam" id="PF24677">
    <property type="entry name" value="DUF7657"/>
    <property type="match status" value="1"/>
</dbReference>
<dbReference type="Pfam" id="PF24672">
    <property type="entry name" value="DUF7654"/>
    <property type="match status" value="1"/>
</dbReference>
<keyword evidence="1" id="KW-0472">Membrane</keyword>
<keyword evidence="5" id="KW-1185">Reference proteome</keyword>
<dbReference type="RefSeq" id="WP_209551891.1">
    <property type="nucleotide sequence ID" value="NZ_QFAY01000026.1"/>
</dbReference>
<name>A0ABS5B023_9STRE</name>
<feature type="transmembrane region" description="Helical" evidence="1">
    <location>
        <begin position="436"/>
        <end position="456"/>
    </location>
</feature>
<evidence type="ECO:0000313" key="4">
    <source>
        <dbReference type="EMBL" id="MBP2621866.1"/>
    </source>
</evidence>
<evidence type="ECO:0000256" key="1">
    <source>
        <dbReference type="SAM" id="Phobius"/>
    </source>
</evidence>
<dbReference type="Proteomes" id="UP001519349">
    <property type="component" value="Unassembled WGS sequence"/>
</dbReference>
<feature type="transmembrane region" description="Helical" evidence="1">
    <location>
        <begin position="145"/>
        <end position="166"/>
    </location>
</feature>
<feature type="transmembrane region" description="Helical" evidence="1">
    <location>
        <begin position="275"/>
        <end position="295"/>
    </location>
</feature>
<dbReference type="InterPro" id="IPR056071">
    <property type="entry name" value="DUF7654"/>
</dbReference>
<organism evidence="4 5">
    <name type="scientific">Streptococcus panodentis</name>
    <dbReference type="NCBI Taxonomy" id="1581472"/>
    <lineage>
        <taxon>Bacteria</taxon>
        <taxon>Bacillati</taxon>
        <taxon>Bacillota</taxon>
        <taxon>Bacilli</taxon>
        <taxon>Lactobacillales</taxon>
        <taxon>Streptococcaceae</taxon>
        <taxon>Streptococcus</taxon>
    </lineage>
</organism>
<feature type="transmembrane region" description="Helical" evidence="1">
    <location>
        <begin position="198"/>
        <end position="215"/>
    </location>
</feature>
<protein>
    <recommendedName>
        <fullName evidence="6">Glycosyltransferase RgtA/B/C/D-like domain-containing protein</fullName>
    </recommendedName>
</protein>
<feature type="domain" description="DUF7654" evidence="2">
    <location>
        <begin position="517"/>
        <end position="654"/>
    </location>
</feature>
<evidence type="ECO:0000313" key="5">
    <source>
        <dbReference type="Proteomes" id="UP001519349"/>
    </source>
</evidence>
<feature type="transmembrane region" description="Helical" evidence="1">
    <location>
        <begin position="246"/>
        <end position="263"/>
    </location>
</feature>
<comment type="caution">
    <text evidence="4">The sequence shown here is derived from an EMBL/GenBank/DDBJ whole genome shotgun (WGS) entry which is preliminary data.</text>
</comment>
<evidence type="ECO:0008006" key="6">
    <source>
        <dbReference type="Google" id="ProtNLM"/>
    </source>
</evidence>
<dbReference type="EMBL" id="QFAY01000026">
    <property type="protein sequence ID" value="MBP2621866.1"/>
    <property type="molecule type" value="Genomic_DNA"/>
</dbReference>
<feature type="transmembrane region" description="Helical" evidence="1">
    <location>
        <begin position="468"/>
        <end position="486"/>
    </location>
</feature>
<gene>
    <name evidence="4" type="ORF">DHL47_11175</name>
</gene>